<evidence type="ECO:0000313" key="2">
    <source>
        <dbReference type="Proteomes" id="UP000823388"/>
    </source>
</evidence>
<gene>
    <name evidence="1" type="ORF">PVAP13_3KG128619</name>
</gene>
<dbReference type="Proteomes" id="UP000823388">
    <property type="component" value="Chromosome 3K"/>
</dbReference>
<keyword evidence="2" id="KW-1185">Reference proteome</keyword>
<proteinExistence type="predicted"/>
<dbReference type="AlphaFoldDB" id="A0A8T0UTL2"/>
<comment type="caution">
    <text evidence="1">The sequence shown here is derived from an EMBL/GenBank/DDBJ whole genome shotgun (WGS) entry which is preliminary data.</text>
</comment>
<accession>A0A8T0UTL2</accession>
<reference evidence="1" key="1">
    <citation type="submission" date="2020-05" db="EMBL/GenBank/DDBJ databases">
        <title>WGS assembly of Panicum virgatum.</title>
        <authorList>
            <person name="Lovell J.T."/>
            <person name="Jenkins J."/>
            <person name="Shu S."/>
            <person name="Juenger T.E."/>
            <person name="Schmutz J."/>
        </authorList>
    </citation>
    <scope>NUCLEOTIDE SEQUENCE</scope>
    <source>
        <strain evidence="1">AP13</strain>
    </source>
</reference>
<evidence type="ECO:0000313" key="1">
    <source>
        <dbReference type="EMBL" id="KAG2627591.1"/>
    </source>
</evidence>
<dbReference type="EMBL" id="CM029041">
    <property type="protein sequence ID" value="KAG2627591.1"/>
    <property type="molecule type" value="Genomic_DNA"/>
</dbReference>
<sequence>MTLSKTTKLFARYTVAEENTQEKRALATDAGFASIDPDYRERRDSRTVQCTKCNCAYTITKFQQFLVISGIAQNADRDLWHGQCCNINNSPWATCKKEQFGADARQKVSLQNSLLLSSVIPMSACARCRPVSGQENKTDS</sequence>
<name>A0A8T0UTL2_PANVG</name>
<protein>
    <submittedName>
        <fullName evidence="1">Uncharacterized protein</fullName>
    </submittedName>
</protein>
<organism evidence="1 2">
    <name type="scientific">Panicum virgatum</name>
    <name type="common">Blackwell switchgrass</name>
    <dbReference type="NCBI Taxonomy" id="38727"/>
    <lineage>
        <taxon>Eukaryota</taxon>
        <taxon>Viridiplantae</taxon>
        <taxon>Streptophyta</taxon>
        <taxon>Embryophyta</taxon>
        <taxon>Tracheophyta</taxon>
        <taxon>Spermatophyta</taxon>
        <taxon>Magnoliopsida</taxon>
        <taxon>Liliopsida</taxon>
        <taxon>Poales</taxon>
        <taxon>Poaceae</taxon>
        <taxon>PACMAD clade</taxon>
        <taxon>Panicoideae</taxon>
        <taxon>Panicodae</taxon>
        <taxon>Paniceae</taxon>
        <taxon>Panicinae</taxon>
        <taxon>Panicum</taxon>
        <taxon>Panicum sect. Hiantes</taxon>
    </lineage>
</organism>